<dbReference type="Proteomes" id="UP000886998">
    <property type="component" value="Unassembled WGS sequence"/>
</dbReference>
<proteinExistence type="predicted"/>
<accession>A0A8X6YT54</accession>
<reference evidence="1" key="1">
    <citation type="submission" date="2020-08" db="EMBL/GenBank/DDBJ databases">
        <title>Multicomponent nature underlies the extraordinary mechanical properties of spider dragline silk.</title>
        <authorList>
            <person name="Kono N."/>
            <person name="Nakamura H."/>
            <person name="Mori M."/>
            <person name="Yoshida Y."/>
            <person name="Ohtoshi R."/>
            <person name="Malay A.D."/>
            <person name="Moran D.A.P."/>
            <person name="Tomita M."/>
            <person name="Numata K."/>
            <person name="Arakawa K."/>
        </authorList>
    </citation>
    <scope>NUCLEOTIDE SEQUENCE</scope>
</reference>
<evidence type="ECO:0000313" key="1">
    <source>
        <dbReference type="EMBL" id="GFY76513.1"/>
    </source>
</evidence>
<gene>
    <name evidence="1" type="ORF">TNIN_470531</name>
</gene>
<evidence type="ECO:0000313" key="2">
    <source>
        <dbReference type="Proteomes" id="UP000886998"/>
    </source>
</evidence>
<name>A0A8X6YT54_9ARAC</name>
<protein>
    <submittedName>
        <fullName evidence="1">Uncharacterized protein</fullName>
    </submittedName>
</protein>
<organism evidence="1 2">
    <name type="scientific">Trichonephila inaurata madagascariensis</name>
    <dbReference type="NCBI Taxonomy" id="2747483"/>
    <lineage>
        <taxon>Eukaryota</taxon>
        <taxon>Metazoa</taxon>
        <taxon>Ecdysozoa</taxon>
        <taxon>Arthropoda</taxon>
        <taxon>Chelicerata</taxon>
        <taxon>Arachnida</taxon>
        <taxon>Araneae</taxon>
        <taxon>Araneomorphae</taxon>
        <taxon>Entelegynae</taxon>
        <taxon>Araneoidea</taxon>
        <taxon>Nephilidae</taxon>
        <taxon>Trichonephila</taxon>
        <taxon>Trichonephila inaurata</taxon>
    </lineage>
</organism>
<dbReference type="EMBL" id="BMAV01021999">
    <property type="protein sequence ID" value="GFY76513.1"/>
    <property type="molecule type" value="Genomic_DNA"/>
</dbReference>
<dbReference type="AlphaFoldDB" id="A0A8X6YT54"/>
<comment type="caution">
    <text evidence="1">The sequence shown here is derived from an EMBL/GenBank/DDBJ whole genome shotgun (WGS) entry which is preliminary data.</text>
</comment>
<sequence length="137" mass="15697">METHNGPFGQVTIHTSFLACIDDGVSSVVNELTLLLFLGWDAQRQQIFLRHFVFGMFFRVATEISIHRFQPLNIAIRCFGISSCYFCNFFKMSRKGIESIPESLQAFHNLPSDIELDESMLSEGRMLYQKSPLQSSH</sequence>
<keyword evidence="2" id="KW-1185">Reference proteome</keyword>